<protein>
    <submittedName>
        <fullName evidence="2">Cytosolic Cu/Zn superoxide dismutase, putative</fullName>
    </submittedName>
</protein>
<gene>
    <name evidence="2" type="ORF">AFUB_011080</name>
</gene>
<keyword evidence="1" id="KW-0732">Signal</keyword>
<feature type="signal peptide" evidence="1">
    <location>
        <begin position="1"/>
        <end position="19"/>
    </location>
</feature>
<dbReference type="GO" id="GO:0006801">
    <property type="term" value="P:superoxide metabolic process"/>
    <property type="evidence" value="ECO:0007669"/>
    <property type="project" value="InterPro"/>
</dbReference>
<feature type="chain" id="PRO_5002757782" evidence="1">
    <location>
        <begin position="20"/>
        <end position="221"/>
    </location>
</feature>
<dbReference type="SUPFAM" id="SSF49329">
    <property type="entry name" value="Cu,Zn superoxide dismutase-like"/>
    <property type="match status" value="1"/>
</dbReference>
<dbReference type="AlphaFoldDB" id="B0XQT4"/>
<sequence length="221" mass="24018">MQSILTILVLLGLSVSSTAVAVSPNDTFAPVVTNDNDAGDVLYQATLPHRQNTTLRGWVTLFAPRDGDGVKVHADFWGIPDNEALAYYIHEDPVPADGNCYRTGNPFDPYGSGDKAACNMTRPQTCQIGDLSGKHGPIVTAHHQGFEARYNDLYLSAKPGEPAYFGNRSIVVHRMSDNERLSCANFVLVTRPGLLPVALNVPLTSYSPFGFDVKEVRADKP</sequence>
<dbReference type="OrthoDB" id="159229at2759"/>
<dbReference type="GO" id="GO:0046872">
    <property type="term" value="F:metal ion binding"/>
    <property type="evidence" value="ECO:0007669"/>
    <property type="project" value="InterPro"/>
</dbReference>
<reference evidence="2 3" key="1">
    <citation type="journal article" date="2008" name="PLoS Genet.">
        <title>Genomic islands in the pathogenic filamentous fungus Aspergillus fumigatus.</title>
        <authorList>
            <person name="Fedorova N.D."/>
            <person name="Khaldi N."/>
            <person name="Joardar V.S."/>
            <person name="Maiti R."/>
            <person name="Amedeo P."/>
            <person name="Anderson M.J."/>
            <person name="Crabtree J."/>
            <person name="Silva J.C."/>
            <person name="Badger J.H."/>
            <person name="Albarraq A."/>
            <person name="Angiuoli S."/>
            <person name="Bussey H."/>
            <person name="Bowyer P."/>
            <person name="Cotty P.J."/>
            <person name="Dyer P.S."/>
            <person name="Egan A."/>
            <person name="Galens K."/>
            <person name="Fraser-Liggett C.M."/>
            <person name="Haas B.J."/>
            <person name="Inman J.M."/>
            <person name="Kent R."/>
            <person name="Lemieux S."/>
            <person name="Malavazi I."/>
            <person name="Orvis J."/>
            <person name="Roemer T."/>
            <person name="Ronning C.M."/>
            <person name="Sundaram J.P."/>
            <person name="Sutton G."/>
            <person name="Turner G."/>
            <person name="Venter J.C."/>
            <person name="White O.R."/>
            <person name="Whitty B.R."/>
            <person name="Youngman P."/>
            <person name="Wolfe K.H."/>
            <person name="Goldman G.H."/>
            <person name="Wortman J.R."/>
            <person name="Jiang B."/>
            <person name="Denning D.W."/>
            <person name="Nierman W.C."/>
        </authorList>
    </citation>
    <scope>NUCLEOTIDE SEQUENCE [LARGE SCALE GENOMIC DNA]</scope>
    <source>
        <strain evidence="3">CBS 144.89 / FGSC A1163 / CEA10</strain>
    </source>
</reference>
<keyword evidence="3" id="KW-1185">Reference proteome</keyword>
<dbReference type="VEuPathDB" id="FungiDB:AFUB_011080"/>
<dbReference type="HOGENOM" id="CLU_063073_1_2_1"/>
<organism evidence="2 3">
    <name type="scientific">Aspergillus fumigatus (strain CBS 144.89 / FGSC A1163 / CEA10)</name>
    <name type="common">Neosartorya fumigata</name>
    <dbReference type="NCBI Taxonomy" id="451804"/>
    <lineage>
        <taxon>Eukaryota</taxon>
        <taxon>Fungi</taxon>
        <taxon>Dikarya</taxon>
        <taxon>Ascomycota</taxon>
        <taxon>Pezizomycotina</taxon>
        <taxon>Eurotiomycetes</taxon>
        <taxon>Eurotiomycetidae</taxon>
        <taxon>Eurotiales</taxon>
        <taxon>Aspergillaceae</taxon>
        <taxon>Aspergillus</taxon>
        <taxon>Aspergillus subgen. Fumigati</taxon>
    </lineage>
</organism>
<name>B0XQT4_ASPFC</name>
<dbReference type="InterPro" id="IPR036423">
    <property type="entry name" value="SOD-like_Cu/Zn_dom_sf"/>
</dbReference>
<dbReference type="Gene3D" id="2.60.40.200">
    <property type="entry name" value="Superoxide dismutase, copper/zinc binding domain"/>
    <property type="match status" value="1"/>
</dbReference>
<evidence type="ECO:0000313" key="3">
    <source>
        <dbReference type="Proteomes" id="UP000001699"/>
    </source>
</evidence>
<evidence type="ECO:0000313" key="2">
    <source>
        <dbReference type="EMBL" id="EDP56398.1"/>
    </source>
</evidence>
<dbReference type="EMBL" id="DS499594">
    <property type="protein sequence ID" value="EDP56398.1"/>
    <property type="molecule type" value="Genomic_DNA"/>
</dbReference>
<evidence type="ECO:0000256" key="1">
    <source>
        <dbReference type="SAM" id="SignalP"/>
    </source>
</evidence>
<proteinExistence type="predicted"/>
<dbReference type="Proteomes" id="UP000001699">
    <property type="component" value="Unassembled WGS sequence"/>
</dbReference>
<accession>B0XQT4</accession>
<dbReference type="PhylomeDB" id="B0XQT4"/>